<keyword evidence="2" id="KW-0645">Protease</keyword>
<proteinExistence type="inferred from homology"/>
<evidence type="ECO:0000313" key="2">
    <source>
        <dbReference type="EMBL" id="MBM7590708.1"/>
    </source>
</evidence>
<dbReference type="InterPro" id="IPR005321">
    <property type="entry name" value="Peptidase_S58_DmpA"/>
</dbReference>
<reference evidence="2" key="1">
    <citation type="submission" date="2021-01" db="EMBL/GenBank/DDBJ databases">
        <title>Genomic Encyclopedia of Type Strains, Phase IV (KMG-IV): sequencing the most valuable type-strain genomes for metagenomic binning, comparative biology and taxonomic classification.</title>
        <authorList>
            <person name="Goeker M."/>
        </authorList>
    </citation>
    <scope>NUCLEOTIDE SEQUENCE</scope>
    <source>
        <strain evidence="2">DSM 25523</strain>
    </source>
</reference>
<comment type="similarity">
    <text evidence="1">Belongs to the peptidase S58 family.</text>
</comment>
<dbReference type="PANTHER" id="PTHR36512:SF3">
    <property type="entry name" value="BLR5678 PROTEIN"/>
    <property type="match status" value="1"/>
</dbReference>
<dbReference type="CDD" id="cd02253">
    <property type="entry name" value="DmpA"/>
    <property type="match status" value="1"/>
</dbReference>
<dbReference type="SUPFAM" id="SSF56266">
    <property type="entry name" value="DmpA/ArgJ-like"/>
    <property type="match status" value="1"/>
</dbReference>
<organism evidence="2 3">
    <name type="scientific">Brevibacillus fulvus</name>
    <dbReference type="NCBI Taxonomy" id="1125967"/>
    <lineage>
        <taxon>Bacteria</taxon>
        <taxon>Bacillati</taxon>
        <taxon>Bacillota</taxon>
        <taxon>Bacilli</taxon>
        <taxon>Bacillales</taxon>
        <taxon>Paenibacillaceae</taxon>
        <taxon>Brevibacillus</taxon>
    </lineage>
</organism>
<dbReference type="Gene3D" id="3.60.70.12">
    <property type="entry name" value="L-amino peptidase D-ALA esterase/amidase"/>
    <property type="match status" value="1"/>
</dbReference>
<keyword evidence="2" id="KW-0031">Aminopeptidase</keyword>
<dbReference type="PANTHER" id="PTHR36512">
    <property type="entry name" value="D-AMINOPEPTIDASE"/>
    <property type="match status" value="1"/>
</dbReference>
<dbReference type="RefSeq" id="WP_204518459.1">
    <property type="nucleotide sequence ID" value="NZ_BAABIN010000016.1"/>
</dbReference>
<name>A0A938XUH7_9BACL</name>
<gene>
    <name evidence="2" type="ORF">JOD01_002318</name>
</gene>
<comment type="caution">
    <text evidence="2">The sequence shown here is derived from an EMBL/GenBank/DDBJ whole genome shotgun (WGS) entry which is preliminary data.</text>
</comment>
<dbReference type="GO" id="GO:0004177">
    <property type="term" value="F:aminopeptidase activity"/>
    <property type="evidence" value="ECO:0007669"/>
    <property type="project" value="UniProtKB-KW"/>
</dbReference>
<dbReference type="Proteomes" id="UP000717624">
    <property type="component" value="Unassembled WGS sequence"/>
</dbReference>
<accession>A0A938XUH7</accession>
<dbReference type="AlphaFoldDB" id="A0A938XUH7"/>
<keyword evidence="2" id="KW-0378">Hydrolase</keyword>
<evidence type="ECO:0000256" key="1">
    <source>
        <dbReference type="ARBA" id="ARBA00007068"/>
    </source>
</evidence>
<keyword evidence="3" id="KW-1185">Reference proteome</keyword>
<protein>
    <submittedName>
        <fullName evidence="2">D-aminopeptidase</fullName>
        <ecNumber evidence="2">3.4.11.19</ecNumber>
    </submittedName>
</protein>
<dbReference type="EC" id="3.4.11.19" evidence="2"/>
<evidence type="ECO:0000313" key="3">
    <source>
        <dbReference type="Proteomes" id="UP000717624"/>
    </source>
</evidence>
<dbReference type="Pfam" id="PF03576">
    <property type="entry name" value="Peptidase_S58"/>
    <property type="match status" value="1"/>
</dbReference>
<dbReference type="EMBL" id="JAFBEB010000007">
    <property type="protein sequence ID" value="MBM7590708.1"/>
    <property type="molecule type" value="Genomic_DNA"/>
</dbReference>
<sequence length="358" mass="37961">MKRVRLRELGYTAGKYSTGSQNSITDVNGVKVGHVTLQKDLQSSAAVRTGVTAVLPHGGNLFQEKVLGAAHVINGFGKTTGLVQLEELGLIESPILLTNTLSVPAAQQGAIAYMLKNNPELGGAHGTVNVIVGECNDGYLNDIRGMHVTPEHAIEAIERANAEQVEEGAVGAGTGMSCLGYKGGIGSSSRIVMFEQRLFTVGALVVSNFGRAADWQPGGWIQRNDCAAVYSDDPAQLPDGSIMIVLATDAPLNERQLKRLAKRAAFGLARAGSYAAHGSGDIAIAFSTAQRFPHLSAEAFVSSVRLQEGSELLNHLFAMAAEAVHESILNSLCKADGMHGHNGHYRAAFPYESLNDWL</sequence>
<dbReference type="InterPro" id="IPR016117">
    <property type="entry name" value="ArgJ-like_dom_sf"/>
</dbReference>